<keyword evidence="2 3" id="KW-0067">ATP-binding</keyword>
<sequence>MNLQIIKKDGSKENFDINKIVRVVTAAGLHPDQSQNLAQIVFEWFQKQGKSQISALEIRNKVIEELSKVDKFAVDAYTWYEKTKDGETNQS</sequence>
<proteinExistence type="predicted"/>
<reference evidence="5 6" key="1">
    <citation type="journal article" date="2016" name="Nat. Commun.">
        <title>Thousands of microbial genomes shed light on interconnected biogeochemical processes in an aquifer system.</title>
        <authorList>
            <person name="Anantharaman K."/>
            <person name="Brown C.T."/>
            <person name="Hug L.A."/>
            <person name="Sharon I."/>
            <person name="Castelle C.J."/>
            <person name="Probst A.J."/>
            <person name="Thomas B.C."/>
            <person name="Singh A."/>
            <person name="Wilkins M.J."/>
            <person name="Karaoz U."/>
            <person name="Brodie E.L."/>
            <person name="Williams K.H."/>
            <person name="Hubbard S.S."/>
            <person name="Banfield J.F."/>
        </authorList>
    </citation>
    <scope>NUCLEOTIDE SEQUENCE [LARGE SCALE GENOMIC DNA]</scope>
</reference>
<evidence type="ECO:0000256" key="2">
    <source>
        <dbReference type="ARBA" id="ARBA00022840"/>
    </source>
</evidence>
<protein>
    <recommendedName>
        <fullName evidence="4">ATP-cone domain-containing protein</fullName>
    </recommendedName>
</protein>
<dbReference type="InterPro" id="IPR005144">
    <property type="entry name" value="ATP-cone_dom"/>
</dbReference>
<organism evidence="5 6">
    <name type="scientific">Candidatus Curtissbacteria bacterium RBG_13_40_7</name>
    <dbReference type="NCBI Taxonomy" id="1797706"/>
    <lineage>
        <taxon>Bacteria</taxon>
        <taxon>Candidatus Curtissiibacteriota</taxon>
    </lineage>
</organism>
<evidence type="ECO:0000313" key="6">
    <source>
        <dbReference type="Proteomes" id="UP000179252"/>
    </source>
</evidence>
<comment type="caution">
    <text evidence="5">The sequence shown here is derived from an EMBL/GenBank/DDBJ whole genome shotgun (WGS) entry which is preliminary data.</text>
</comment>
<dbReference type="AlphaFoldDB" id="A0A1F5FUJ1"/>
<keyword evidence="1 3" id="KW-0547">Nucleotide-binding</keyword>
<accession>A0A1F5FUJ1</accession>
<dbReference type="Pfam" id="PF03477">
    <property type="entry name" value="ATP-cone"/>
    <property type="match status" value="1"/>
</dbReference>
<feature type="domain" description="ATP-cone" evidence="4">
    <location>
        <begin position="3"/>
        <end position="88"/>
    </location>
</feature>
<evidence type="ECO:0000256" key="1">
    <source>
        <dbReference type="ARBA" id="ARBA00022741"/>
    </source>
</evidence>
<dbReference type="PROSITE" id="PS51161">
    <property type="entry name" value="ATP_CONE"/>
    <property type="match status" value="1"/>
</dbReference>
<evidence type="ECO:0000256" key="3">
    <source>
        <dbReference type="PROSITE-ProRule" id="PRU00492"/>
    </source>
</evidence>
<gene>
    <name evidence="5" type="ORF">A2165_03795</name>
</gene>
<dbReference type="GO" id="GO:0005524">
    <property type="term" value="F:ATP binding"/>
    <property type="evidence" value="ECO:0007669"/>
    <property type="project" value="UniProtKB-UniRule"/>
</dbReference>
<evidence type="ECO:0000313" key="5">
    <source>
        <dbReference type="EMBL" id="OGD83283.1"/>
    </source>
</evidence>
<name>A0A1F5FUJ1_9BACT</name>
<dbReference type="Proteomes" id="UP000179252">
    <property type="component" value="Unassembled WGS sequence"/>
</dbReference>
<evidence type="ECO:0000259" key="4">
    <source>
        <dbReference type="PROSITE" id="PS51161"/>
    </source>
</evidence>
<dbReference type="EMBL" id="MFAU01000054">
    <property type="protein sequence ID" value="OGD83283.1"/>
    <property type="molecule type" value="Genomic_DNA"/>
</dbReference>